<dbReference type="InterPro" id="IPR016181">
    <property type="entry name" value="Acyl_CoA_acyltransferase"/>
</dbReference>
<keyword evidence="3 6" id="KW-0808">Transferase</keyword>
<dbReference type="Gene3D" id="3.40.630.30">
    <property type="match status" value="1"/>
</dbReference>
<evidence type="ECO:0000256" key="2">
    <source>
        <dbReference type="ARBA" id="ARBA00006048"/>
    </source>
</evidence>
<protein>
    <recommendedName>
        <fullName evidence="6">Glucosamine 6-phosphate N-acetyltransferase</fullName>
        <ecNumber evidence="6">2.3.1.4</ecNumber>
    </recommendedName>
</protein>
<dbReference type="Pfam" id="PF00583">
    <property type="entry name" value="Acetyltransf_1"/>
    <property type="match status" value="1"/>
</dbReference>
<organism evidence="8 9">
    <name type="scientific">Ladona fulva</name>
    <name type="common">Scarce chaser dragonfly</name>
    <name type="synonym">Libellula fulva</name>
    <dbReference type="NCBI Taxonomy" id="123851"/>
    <lineage>
        <taxon>Eukaryota</taxon>
        <taxon>Metazoa</taxon>
        <taxon>Ecdysozoa</taxon>
        <taxon>Arthropoda</taxon>
        <taxon>Hexapoda</taxon>
        <taxon>Insecta</taxon>
        <taxon>Pterygota</taxon>
        <taxon>Palaeoptera</taxon>
        <taxon>Odonata</taxon>
        <taxon>Epiprocta</taxon>
        <taxon>Anisoptera</taxon>
        <taxon>Libelluloidea</taxon>
        <taxon>Libellulidae</taxon>
        <taxon>Ladona</taxon>
    </lineage>
</organism>
<evidence type="ECO:0000256" key="5">
    <source>
        <dbReference type="ARBA" id="ARBA00048964"/>
    </source>
</evidence>
<evidence type="ECO:0000259" key="7">
    <source>
        <dbReference type="PROSITE" id="PS51186"/>
    </source>
</evidence>
<dbReference type="PANTHER" id="PTHR13355:SF11">
    <property type="entry name" value="GLUCOSAMINE 6-PHOSPHATE N-ACETYLTRANSFERASE"/>
    <property type="match status" value="1"/>
</dbReference>
<evidence type="ECO:0000313" key="9">
    <source>
        <dbReference type="Proteomes" id="UP000792457"/>
    </source>
</evidence>
<accession>A0A8K0JTS0</accession>
<dbReference type="EMBL" id="KZ308124">
    <property type="protein sequence ID" value="KAG8222129.1"/>
    <property type="molecule type" value="Genomic_DNA"/>
</dbReference>
<reference evidence="8" key="2">
    <citation type="submission" date="2017-10" db="EMBL/GenBank/DDBJ databases">
        <title>Ladona fulva Genome sequencing and assembly.</title>
        <authorList>
            <person name="Murali S."/>
            <person name="Richards S."/>
            <person name="Bandaranaike D."/>
            <person name="Bellair M."/>
            <person name="Blankenburg K."/>
            <person name="Chao H."/>
            <person name="Dinh H."/>
            <person name="Doddapaneni H."/>
            <person name="Dugan-Rocha S."/>
            <person name="Elkadiri S."/>
            <person name="Gnanaolivu R."/>
            <person name="Hernandez B."/>
            <person name="Skinner E."/>
            <person name="Javaid M."/>
            <person name="Lee S."/>
            <person name="Li M."/>
            <person name="Ming W."/>
            <person name="Munidasa M."/>
            <person name="Muniz J."/>
            <person name="Nguyen L."/>
            <person name="Hughes D."/>
            <person name="Osuji N."/>
            <person name="Pu L.-L."/>
            <person name="Puazo M."/>
            <person name="Qu C."/>
            <person name="Quiroz J."/>
            <person name="Raj R."/>
            <person name="Weissenberger G."/>
            <person name="Xin Y."/>
            <person name="Zou X."/>
            <person name="Han Y."/>
            <person name="Worley K."/>
            <person name="Muzny D."/>
            <person name="Gibbs R."/>
        </authorList>
    </citation>
    <scope>NUCLEOTIDE SEQUENCE</scope>
    <source>
        <strain evidence="8">Sampled in the wild</strain>
    </source>
</reference>
<feature type="domain" description="N-acetyltransferase" evidence="7">
    <location>
        <begin position="61"/>
        <end position="212"/>
    </location>
</feature>
<dbReference type="SUPFAM" id="SSF55729">
    <property type="entry name" value="Acyl-CoA N-acyltransferases (Nat)"/>
    <property type="match status" value="1"/>
</dbReference>
<dbReference type="PANTHER" id="PTHR13355">
    <property type="entry name" value="GLUCOSAMINE 6-PHOSPHATE N-ACETYLTRANSFERASE"/>
    <property type="match status" value="1"/>
</dbReference>
<dbReference type="OrthoDB" id="10039976at2759"/>
<dbReference type="GO" id="GO:0004343">
    <property type="term" value="F:glucosamine 6-phosphate N-acetyltransferase activity"/>
    <property type="evidence" value="ECO:0007669"/>
    <property type="project" value="UniProtKB-UniRule"/>
</dbReference>
<dbReference type="InterPro" id="IPR000182">
    <property type="entry name" value="GNAT_dom"/>
</dbReference>
<keyword evidence="9" id="KW-1185">Reference proteome</keyword>
<gene>
    <name evidence="8" type="ORF">J437_LFUL002126</name>
</gene>
<evidence type="ECO:0000256" key="3">
    <source>
        <dbReference type="ARBA" id="ARBA00022679"/>
    </source>
</evidence>
<dbReference type="CDD" id="cd04301">
    <property type="entry name" value="NAT_SF"/>
    <property type="match status" value="1"/>
</dbReference>
<comment type="pathway">
    <text evidence="1 6">Nucleotide-sugar biosynthesis; UDP-N-acetyl-alpha-D-glucosamine biosynthesis; N-acetyl-alpha-D-glucosamine 1-phosphate from alpha-D-glucosamine 6-phosphate (route I): step 1/2.</text>
</comment>
<dbReference type="UniPathway" id="UPA00113">
    <property type="reaction ID" value="UER00529"/>
</dbReference>
<dbReference type="InterPro" id="IPR039143">
    <property type="entry name" value="GNPNAT1-like"/>
</dbReference>
<comment type="catalytic activity">
    <reaction evidence="5 6">
        <text>D-glucosamine 6-phosphate + acetyl-CoA = N-acetyl-D-glucosamine 6-phosphate + CoA + H(+)</text>
        <dbReference type="Rhea" id="RHEA:10292"/>
        <dbReference type="ChEBI" id="CHEBI:15378"/>
        <dbReference type="ChEBI" id="CHEBI:57287"/>
        <dbReference type="ChEBI" id="CHEBI:57288"/>
        <dbReference type="ChEBI" id="CHEBI:57513"/>
        <dbReference type="ChEBI" id="CHEBI:58725"/>
        <dbReference type="EC" id="2.3.1.4"/>
    </reaction>
</comment>
<dbReference type="Proteomes" id="UP000792457">
    <property type="component" value="Unassembled WGS sequence"/>
</dbReference>
<dbReference type="EC" id="2.3.1.4" evidence="6"/>
<reference evidence="8" key="1">
    <citation type="submission" date="2013-04" db="EMBL/GenBank/DDBJ databases">
        <authorList>
            <person name="Qu J."/>
            <person name="Murali S.C."/>
            <person name="Bandaranaike D."/>
            <person name="Bellair M."/>
            <person name="Blankenburg K."/>
            <person name="Chao H."/>
            <person name="Dinh H."/>
            <person name="Doddapaneni H."/>
            <person name="Downs B."/>
            <person name="Dugan-Rocha S."/>
            <person name="Elkadiri S."/>
            <person name="Gnanaolivu R.D."/>
            <person name="Hernandez B."/>
            <person name="Javaid M."/>
            <person name="Jayaseelan J.C."/>
            <person name="Lee S."/>
            <person name="Li M."/>
            <person name="Ming W."/>
            <person name="Munidasa M."/>
            <person name="Muniz J."/>
            <person name="Nguyen L."/>
            <person name="Ongeri F."/>
            <person name="Osuji N."/>
            <person name="Pu L.-L."/>
            <person name="Puazo M."/>
            <person name="Qu C."/>
            <person name="Quiroz J."/>
            <person name="Raj R."/>
            <person name="Weissenberger G."/>
            <person name="Xin Y."/>
            <person name="Zou X."/>
            <person name="Han Y."/>
            <person name="Richards S."/>
            <person name="Worley K."/>
            <person name="Muzny D."/>
            <person name="Gibbs R."/>
        </authorList>
    </citation>
    <scope>NUCLEOTIDE SEQUENCE</scope>
    <source>
        <strain evidence="8">Sampled in the wild</strain>
    </source>
</reference>
<proteinExistence type="inferred from homology"/>
<dbReference type="PROSITE" id="PS51186">
    <property type="entry name" value="GNAT"/>
    <property type="match status" value="1"/>
</dbReference>
<evidence type="ECO:0000256" key="6">
    <source>
        <dbReference type="RuleBase" id="RU365086"/>
    </source>
</evidence>
<evidence type="ECO:0000256" key="4">
    <source>
        <dbReference type="ARBA" id="ARBA00023315"/>
    </source>
</evidence>
<name>A0A8K0JTS0_LADFU</name>
<dbReference type="GO" id="GO:0006048">
    <property type="term" value="P:UDP-N-acetylglucosamine biosynthetic process"/>
    <property type="evidence" value="ECO:0007669"/>
    <property type="project" value="UniProtKB-UniRule"/>
</dbReference>
<keyword evidence="4 6" id="KW-0012">Acyltransferase</keyword>
<sequence length="216" mass="24411">MRIVYFSTSEMGPVHQSGHYPDAMTEDDYLYDPAIVQRLDFSKCLVKFNPQISAAYPGPGMRVRPLKASDYDRGFVRLLGQLTDIGEISRDAFFRRFAEMKKCPNTYFVTVIEDTVTSNYASSIIGAATLVIEQKFIHGCAMRGRLEDVVVNDTYRGRQLGKLIVATIIMLAREFSCYKISLDCKDRLIPFYQSLGFALEPGNANSMTMRLPRSSL</sequence>
<evidence type="ECO:0000313" key="8">
    <source>
        <dbReference type="EMBL" id="KAG8222129.1"/>
    </source>
</evidence>
<comment type="similarity">
    <text evidence="2 6">Belongs to the acetyltransferase family. GNA1 subfamily.</text>
</comment>
<comment type="caution">
    <text evidence="8">The sequence shown here is derived from an EMBL/GenBank/DDBJ whole genome shotgun (WGS) entry which is preliminary data.</text>
</comment>
<dbReference type="FunFam" id="3.40.630.30:FF:000043">
    <property type="entry name" value="Glucosamine 6-phosphate N-acetyltransferase"/>
    <property type="match status" value="1"/>
</dbReference>
<dbReference type="AlphaFoldDB" id="A0A8K0JTS0"/>
<evidence type="ECO:0000256" key="1">
    <source>
        <dbReference type="ARBA" id="ARBA00004832"/>
    </source>
</evidence>